<protein>
    <submittedName>
        <fullName evidence="3">Uncharacterized protein</fullName>
    </submittedName>
</protein>
<keyword evidence="1" id="KW-1133">Transmembrane helix</keyword>
<dbReference type="RefSeq" id="XP_033461366.1">
    <property type="nucleotide sequence ID" value="XM_033604474.1"/>
</dbReference>
<gene>
    <name evidence="3" type="ORF">K489DRAFT_378742</name>
</gene>
<dbReference type="OrthoDB" id="5211263at2759"/>
<reference evidence="3" key="3">
    <citation type="submission" date="2025-08" db="UniProtKB">
        <authorList>
            <consortium name="RefSeq"/>
        </authorList>
    </citation>
    <scope>IDENTIFICATION</scope>
    <source>
        <strain evidence="3">CBS 342.82</strain>
    </source>
</reference>
<dbReference type="Proteomes" id="UP000504637">
    <property type="component" value="Unplaced"/>
</dbReference>
<keyword evidence="1" id="KW-0812">Transmembrane</keyword>
<dbReference type="GeneID" id="54362274"/>
<reference evidence="3" key="2">
    <citation type="submission" date="2020-04" db="EMBL/GenBank/DDBJ databases">
        <authorList>
            <consortium name="NCBI Genome Project"/>
        </authorList>
    </citation>
    <scope>NUCLEOTIDE SEQUENCE</scope>
    <source>
        <strain evidence="3">CBS 342.82</strain>
    </source>
</reference>
<evidence type="ECO:0000256" key="1">
    <source>
        <dbReference type="SAM" id="Phobius"/>
    </source>
</evidence>
<sequence length="210" mass="23218">MFADLWLKRVLVPLWVAQLLLNALYIVFGSIVLNAVRTLSAKELEDAYRDHDIKYSGTSEESLKAFQKWSYIYLGIFIGIAGMGVLFSALETVQFARRKLSPVLLVVLNSIAVLVWIVIVGFSAWSAYYSLSVGLIWPVLLFAVYLAKLIYASIILHRVRKGHAGARGSYSVPGEMRTAYDGSTAYHGGAKHAANVEYYSPAHMGPNGRA</sequence>
<reference evidence="3" key="1">
    <citation type="submission" date="2020-01" db="EMBL/GenBank/DDBJ databases">
        <authorList>
            <consortium name="DOE Joint Genome Institute"/>
            <person name="Haridas S."/>
            <person name="Albert R."/>
            <person name="Binder M."/>
            <person name="Bloem J."/>
            <person name="Labutti K."/>
            <person name="Salamov A."/>
            <person name="Andreopoulos B."/>
            <person name="Baker S.E."/>
            <person name="Barry K."/>
            <person name="Bills G."/>
            <person name="Bluhm B.H."/>
            <person name="Cannon C."/>
            <person name="Castanera R."/>
            <person name="Culley D.E."/>
            <person name="Daum C."/>
            <person name="Ezra D."/>
            <person name="Gonzalez J.B."/>
            <person name="Henrissat B."/>
            <person name="Kuo A."/>
            <person name="Liang C."/>
            <person name="Lipzen A."/>
            <person name="Lutzoni F."/>
            <person name="Magnuson J."/>
            <person name="Mondo S."/>
            <person name="Nolan M."/>
            <person name="Ohm R."/>
            <person name="Pangilinan J."/>
            <person name="Park H.-J."/>
            <person name="Ramirez L."/>
            <person name="Alfaro M."/>
            <person name="Sun H."/>
            <person name="Tritt A."/>
            <person name="Yoshinaga Y."/>
            <person name="Zwiers L.-H."/>
            <person name="Turgeon B.G."/>
            <person name="Goodwin S.B."/>
            <person name="Spatafora J.W."/>
            <person name="Crous P.W."/>
            <person name="Grigoriev I.V."/>
        </authorList>
    </citation>
    <scope>NUCLEOTIDE SEQUENCE</scope>
    <source>
        <strain evidence="3">CBS 342.82</strain>
    </source>
</reference>
<dbReference type="AlphaFoldDB" id="A0A6J3M8L1"/>
<organism evidence="3">
    <name type="scientific">Dissoconium aciculare CBS 342.82</name>
    <dbReference type="NCBI Taxonomy" id="1314786"/>
    <lineage>
        <taxon>Eukaryota</taxon>
        <taxon>Fungi</taxon>
        <taxon>Dikarya</taxon>
        <taxon>Ascomycota</taxon>
        <taxon>Pezizomycotina</taxon>
        <taxon>Dothideomycetes</taxon>
        <taxon>Dothideomycetidae</taxon>
        <taxon>Mycosphaerellales</taxon>
        <taxon>Dissoconiaceae</taxon>
        <taxon>Dissoconium</taxon>
    </lineage>
</organism>
<feature type="transmembrane region" description="Helical" evidence="1">
    <location>
        <begin position="12"/>
        <end position="36"/>
    </location>
</feature>
<feature type="transmembrane region" description="Helical" evidence="1">
    <location>
        <begin position="102"/>
        <end position="122"/>
    </location>
</feature>
<keyword evidence="2" id="KW-1185">Reference proteome</keyword>
<evidence type="ECO:0000313" key="2">
    <source>
        <dbReference type="Proteomes" id="UP000504637"/>
    </source>
</evidence>
<proteinExistence type="predicted"/>
<accession>A0A6J3M8L1</accession>
<feature type="transmembrane region" description="Helical" evidence="1">
    <location>
        <begin position="71"/>
        <end position="90"/>
    </location>
</feature>
<keyword evidence="1" id="KW-0472">Membrane</keyword>
<evidence type="ECO:0000313" key="3">
    <source>
        <dbReference type="RefSeq" id="XP_033461366.1"/>
    </source>
</evidence>
<feature type="transmembrane region" description="Helical" evidence="1">
    <location>
        <begin position="128"/>
        <end position="151"/>
    </location>
</feature>
<name>A0A6J3M8L1_9PEZI</name>